<dbReference type="Proteomes" id="UP001652395">
    <property type="component" value="Unassembled WGS sequence"/>
</dbReference>
<sequence>MDFFIKNERHRKLGFLFFVLYLVLLTYFLFFAEEMGRTPGIRAGYSYNLTPLKEIRRFLTHADVLGWRAVFLNIVGNMAAFMPFGFFLPEIWSRVDRWYTTTLLGAVFSLCIETTQLVFRVGSFDVDDLLLNTIGALAGYLTFCGARKIWRRYSAAYRK</sequence>
<protein>
    <submittedName>
        <fullName evidence="3">VanZ family protein</fullName>
    </submittedName>
</protein>
<dbReference type="Pfam" id="PF04892">
    <property type="entry name" value="VanZ"/>
    <property type="match status" value="1"/>
</dbReference>
<keyword evidence="4" id="KW-1185">Reference proteome</keyword>
<dbReference type="EMBL" id="JAOQJF010000003">
    <property type="protein sequence ID" value="MCU6798737.1"/>
    <property type="molecule type" value="Genomic_DNA"/>
</dbReference>
<reference evidence="3 4" key="1">
    <citation type="journal article" date="2021" name="ISME Commun">
        <title>Automated analysis of genomic sequences facilitates high-throughput and comprehensive description of bacteria.</title>
        <authorList>
            <person name="Hitch T.C.A."/>
        </authorList>
    </citation>
    <scope>NUCLEOTIDE SEQUENCE [LARGE SCALE GENOMIC DNA]</scope>
    <source>
        <strain evidence="4">f_CCE</strain>
    </source>
</reference>
<evidence type="ECO:0000313" key="3">
    <source>
        <dbReference type="EMBL" id="MCU6798737.1"/>
    </source>
</evidence>
<keyword evidence="1" id="KW-0812">Transmembrane</keyword>
<evidence type="ECO:0000313" key="4">
    <source>
        <dbReference type="Proteomes" id="UP001652395"/>
    </source>
</evidence>
<keyword evidence="1" id="KW-0472">Membrane</keyword>
<comment type="caution">
    <text evidence="3">The sequence shown here is derived from an EMBL/GenBank/DDBJ whole genome shotgun (WGS) entry which is preliminary data.</text>
</comment>
<name>A0ABT2UVR4_9FIRM</name>
<organism evidence="3 4">
    <name type="scientific">Alitiscatomonas aceti</name>
    <dbReference type="NCBI Taxonomy" id="2981724"/>
    <lineage>
        <taxon>Bacteria</taxon>
        <taxon>Bacillati</taxon>
        <taxon>Bacillota</taxon>
        <taxon>Clostridia</taxon>
        <taxon>Lachnospirales</taxon>
        <taxon>Lachnospiraceae</taxon>
        <taxon>Alitiscatomonas</taxon>
    </lineage>
</organism>
<evidence type="ECO:0000259" key="2">
    <source>
        <dbReference type="Pfam" id="PF04892"/>
    </source>
</evidence>
<proteinExistence type="predicted"/>
<evidence type="ECO:0000256" key="1">
    <source>
        <dbReference type="SAM" id="Phobius"/>
    </source>
</evidence>
<feature type="transmembrane region" description="Helical" evidence="1">
    <location>
        <begin position="98"/>
        <end position="119"/>
    </location>
</feature>
<gene>
    <name evidence="3" type="ORF">OCV69_02085</name>
</gene>
<dbReference type="PANTHER" id="PTHR36834:SF1">
    <property type="entry name" value="INTEGRAL MEMBRANE PROTEIN"/>
    <property type="match status" value="1"/>
</dbReference>
<feature type="transmembrane region" description="Helical" evidence="1">
    <location>
        <begin position="131"/>
        <end position="150"/>
    </location>
</feature>
<dbReference type="PANTHER" id="PTHR36834">
    <property type="entry name" value="MEMBRANE PROTEIN-RELATED"/>
    <property type="match status" value="1"/>
</dbReference>
<feature type="transmembrane region" description="Helical" evidence="1">
    <location>
        <begin position="12"/>
        <end position="32"/>
    </location>
</feature>
<feature type="transmembrane region" description="Helical" evidence="1">
    <location>
        <begin position="65"/>
        <end position="86"/>
    </location>
</feature>
<keyword evidence="1" id="KW-1133">Transmembrane helix</keyword>
<accession>A0ABT2UVR4</accession>
<dbReference type="InterPro" id="IPR006976">
    <property type="entry name" value="VanZ-like"/>
</dbReference>
<dbReference type="InterPro" id="IPR053150">
    <property type="entry name" value="Teicoplanin_resist-assoc"/>
</dbReference>
<feature type="domain" description="VanZ-like" evidence="2">
    <location>
        <begin position="18"/>
        <end position="144"/>
    </location>
</feature>
<dbReference type="RefSeq" id="WP_022273579.1">
    <property type="nucleotide sequence ID" value="NZ_JAOQJF010000003.1"/>
</dbReference>